<accession>A0ABN1Y4B9</accession>
<dbReference type="EMBL" id="BAAAJK010000034">
    <property type="protein sequence ID" value="GAA1397564.1"/>
    <property type="molecule type" value="Genomic_DNA"/>
</dbReference>
<dbReference type="Pfam" id="PF00903">
    <property type="entry name" value="Glyoxalase"/>
    <property type="match status" value="1"/>
</dbReference>
<dbReference type="InterPro" id="IPR037523">
    <property type="entry name" value="VOC_core"/>
</dbReference>
<dbReference type="RefSeq" id="WP_344026788.1">
    <property type="nucleotide sequence ID" value="NZ_BAAAJK010000034.1"/>
</dbReference>
<organism evidence="2 3">
    <name type="scientific">Pseudonocardia kongjuensis</name>
    <dbReference type="NCBI Taxonomy" id="102227"/>
    <lineage>
        <taxon>Bacteria</taxon>
        <taxon>Bacillati</taxon>
        <taxon>Actinomycetota</taxon>
        <taxon>Actinomycetes</taxon>
        <taxon>Pseudonocardiales</taxon>
        <taxon>Pseudonocardiaceae</taxon>
        <taxon>Pseudonocardia</taxon>
    </lineage>
</organism>
<dbReference type="Proteomes" id="UP001501414">
    <property type="component" value="Unassembled WGS sequence"/>
</dbReference>
<reference evidence="2 3" key="1">
    <citation type="journal article" date="2019" name="Int. J. Syst. Evol. Microbiol.">
        <title>The Global Catalogue of Microorganisms (GCM) 10K type strain sequencing project: providing services to taxonomists for standard genome sequencing and annotation.</title>
        <authorList>
            <consortium name="The Broad Institute Genomics Platform"/>
            <consortium name="The Broad Institute Genome Sequencing Center for Infectious Disease"/>
            <person name="Wu L."/>
            <person name="Ma J."/>
        </authorList>
    </citation>
    <scope>NUCLEOTIDE SEQUENCE [LARGE SCALE GENOMIC DNA]</scope>
    <source>
        <strain evidence="2 3">JCM 11896</strain>
    </source>
</reference>
<dbReference type="PANTHER" id="PTHR43279">
    <property type="entry name" value="CATECHOL-2,3-DIOXYGENASE"/>
    <property type="match status" value="1"/>
</dbReference>
<comment type="caution">
    <text evidence="2">The sequence shown here is derived from an EMBL/GenBank/DDBJ whole genome shotgun (WGS) entry which is preliminary data.</text>
</comment>
<feature type="domain" description="VOC" evidence="1">
    <location>
        <begin position="9"/>
        <end position="125"/>
    </location>
</feature>
<gene>
    <name evidence="2" type="ORF">GCM10009613_50450</name>
</gene>
<protein>
    <recommendedName>
        <fullName evidence="1">VOC domain-containing protein</fullName>
    </recommendedName>
</protein>
<dbReference type="PANTHER" id="PTHR43279:SF1">
    <property type="entry name" value="CATECHOL-2,3-DIOXYGENASE"/>
    <property type="match status" value="1"/>
</dbReference>
<name>A0ABN1Y4B9_9PSEU</name>
<evidence type="ECO:0000313" key="3">
    <source>
        <dbReference type="Proteomes" id="UP001501414"/>
    </source>
</evidence>
<dbReference type="PROSITE" id="PS51819">
    <property type="entry name" value="VOC"/>
    <property type="match status" value="1"/>
</dbReference>
<dbReference type="InterPro" id="IPR004360">
    <property type="entry name" value="Glyas_Fos-R_dOase_dom"/>
</dbReference>
<dbReference type="Gene3D" id="3.10.180.10">
    <property type="entry name" value="2,3-Dihydroxybiphenyl 1,2-Dioxygenase, domain 1"/>
    <property type="match status" value="1"/>
</dbReference>
<keyword evidence="3" id="KW-1185">Reference proteome</keyword>
<dbReference type="SUPFAM" id="SSF54593">
    <property type="entry name" value="Glyoxalase/Bleomycin resistance protein/Dihydroxybiphenyl dioxygenase"/>
    <property type="match status" value="1"/>
</dbReference>
<evidence type="ECO:0000313" key="2">
    <source>
        <dbReference type="EMBL" id="GAA1397564.1"/>
    </source>
</evidence>
<dbReference type="InterPro" id="IPR029068">
    <property type="entry name" value="Glyas_Bleomycin-R_OHBP_Dase"/>
</dbReference>
<sequence length="159" mass="17737">MTDDLPDVLRTHLALLTPDPHTLAEWYRDVLGMRVTARRDDWVFLSFGRKHHDIALIRAAPGAVRGGLGLQHYGLEVAGDLAHWRRLHDRLTDRGVEIIKVADHKVGYGIYFADPDGNRLELFHETEPDDARATALLGEFGAPSDEIDIATIPAGRTAR</sequence>
<evidence type="ECO:0000259" key="1">
    <source>
        <dbReference type="PROSITE" id="PS51819"/>
    </source>
</evidence>
<proteinExistence type="predicted"/>